<evidence type="ECO:0000313" key="2">
    <source>
        <dbReference type="Proteomes" id="UP000799754"/>
    </source>
</evidence>
<accession>A0ACB6SFQ3</accession>
<comment type="caution">
    <text evidence="1">The sequence shown here is derived from an EMBL/GenBank/DDBJ whole genome shotgun (WGS) entry which is preliminary data.</text>
</comment>
<gene>
    <name evidence="1" type="ORF">BU25DRAFT_330414</name>
</gene>
<organism evidence="1 2">
    <name type="scientific">Macroventuria anomochaeta</name>
    <dbReference type="NCBI Taxonomy" id="301207"/>
    <lineage>
        <taxon>Eukaryota</taxon>
        <taxon>Fungi</taxon>
        <taxon>Dikarya</taxon>
        <taxon>Ascomycota</taxon>
        <taxon>Pezizomycotina</taxon>
        <taxon>Dothideomycetes</taxon>
        <taxon>Pleosporomycetidae</taxon>
        <taxon>Pleosporales</taxon>
        <taxon>Pleosporineae</taxon>
        <taxon>Didymellaceae</taxon>
        <taxon>Macroventuria</taxon>
    </lineage>
</organism>
<name>A0ACB6SFQ3_9PLEO</name>
<dbReference type="EMBL" id="MU006702">
    <property type="protein sequence ID" value="KAF2632823.1"/>
    <property type="molecule type" value="Genomic_DNA"/>
</dbReference>
<evidence type="ECO:0000313" key="1">
    <source>
        <dbReference type="EMBL" id="KAF2632823.1"/>
    </source>
</evidence>
<reference evidence="1" key="1">
    <citation type="journal article" date="2020" name="Stud. Mycol.">
        <title>101 Dothideomycetes genomes: a test case for predicting lifestyles and emergence of pathogens.</title>
        <authorList>
            <person name="Haridas S."/>
            <person name="Albert R."/>
            <person name="Binder M."/>
            <person name="Bloem J."/>
            <person name="Labutti K."/>
            <person name="Salamov A."/>
            <person name="Andreopoulos B."/>
            <person name="Baker S."/>
            <person name="Barry K."/>
            <person name="Bills G."/>
            <person name="Bluhm B."/>
            <person name="Cannon C."/>
            <person name="Castanera R."/>
            <person name="Culley D."/>
            <person name="Daum C."/>
            <person name="Ezra D."/>
            <person name="Gonzalez J."/>
            <person name="Henrissat B."/>
            <person name="Kuo A."/>
            <person name="Liang C."/>
            <person name="Lipzen A."/>
            <person name="Lutzoni F."/>
            <person name="Magnuson J."/>
            <person name="Mondo S."/>
            <person name="Nolan M."/>
            <person name="Ohm R."/>
            <person name="Pangilinan J."/>
            <person name="Park H.-J."/>
            <person name="Ramirez L."/>
            <person name="Alfaro M."/>
            <person name="Sun H."/>
            <person name="Tritt A."/>
            <person name="Yoshinaga Y."/>
            <person name="Zwiers L.-H."/>
            <person name="Turgeon B."/>
            <person name="Goodwin S."/>
            <person name="Spatafora J."/>
            <person name="Crous P."/>
            <person name="Grigoriev I."/>
        </authorList>
    </citation>
    <scope>NUCLEOTIDE SEQUENCE</scope>
    <source>
        <strain evidence="1">CBS 525.71</strain>
    </source>
</reference>
<dbReference type="Proteomes" id="UP000799754">
    <property type="component" value="Unassembled WGS sequence"/>
</dbReference>
<proteinExistence type="predicted"/>
<protein>
    <submittedName>
        <fullName evidence="1">Uncharacterized protein</fullName>
    </submittedName>
</protein>
<keyword evidence="2" id="KW-1185">Reference proteome</keyword>
<sequence>MALELHVWGPAFGLPSIDPECIATVTYCQRVLPEGQWSLVASYDKSVGLMESLPILFDGGIATATGFEDIVSYLRNHTAVSEDLDANLSSQQQNDRTAYSTFLRSTATPLIDLSLFVSAENYNTTTSSAYTAILPWYANYTVPPKRRDLARIRTAHMGLDSLDVDTRAEEGAAPGRGTASAEFEAAKRAAGLPTDSQPSVMSMGRGKGIGGFLGTQKYAARFRLDAVSNELLEPLSDLLGENEYLLGIAQPSSLDCLAFGYLALMLFPAVPEAWLKETITTKFSRLATYVSKLRKDILADEDVSAAQVWAITAGSAPSATERPQGVLLPWTTGSQSFTSHTFTGVREVIGNIPVLSSLLKREVVSPAEPSPSSSRIVSELPSPLFVNTLLGFTAAASQIQNPPPPSSSTKSGRFFGKANIGHTFRHKSAGAFGPDLAKKLSQLVKMEKNVMRSMELVSRERMEVAQQLSIWGEACDDDVSDVTDKLGVLIYEIGELEDQYVDRYDQYRVTIKSIRNIEASVQPSRDRKQKITDQIAQLKYKEPNSPKIVVLEQELVRAEAESLVAEAQLSNITREKLKAAFTYQFDAMREHCEKLAIIAGYGKHLLELIDDTPVTPGETRQAYDGYETSKAIIQDCEDSLTNWVEQNASVSSKLSTRSRTLSQRRRNRSQHTGEPVDLSGQDQPLDSRESGLWIPASEHRGNGYDDEEIDEAGSTIASEHRGREEERIAT</sequence>